<dbReference type="EMBL" id="JACHCA010000009">
    <property type="protein sequence ID" value="MBB6129498.1"/>
    <property type="molecule type" value="Genomic_DNA"/>
</dbReference>
<evidence type="ECO:0000259" key="1">
    <source>
        <dbReference type="Pfam" id="PF01551"/>
    </source>
</evidence>
<evidence type="ECO:0000313" key="3">
    <source>
        <dbReference type="Proteomes" id="UP000548326"/>
    </source>
</evidence>
<comment type="caution">
    <text evidence="2">The sequence shown here is derived from an EMBL/GenBank/DDBJ whole genome shotgun (WGS) entry which is preliminary data.</text>
</comment>
<dbReference type="CDD" id="cd12797">
    <property type="entry name" value="M23_peptidase"/>
    <property type="match status" value="1"/>
</dbReference>
<dbReference type="Gene3D" id="2.70.70.10">
    <property type="entry name" value="Glucose Permease (Domain IIA)"/>
    <property type="match status" value="1"/>
</dbReference>
<dbReference type="SUPFAM" id="SSF51261">
    <property type="entry name" value="Duplicated hybrid motif"/>
    <property type="match status" value="1"/>
</dbReference>
<dbReference type="Pfam" id="PF01551">
    <property type="entry name" value="Peptidase_M23"/>
    <property type="match status" value="1"/>
</dbReference>
<dbReference type="InterPro" id="IPR050570">
    <property type="entry name" value="Cell_wall_metabolism_enzyme"/>
</dbReference>
<dbReference type="Proteomes" id="UP000548326">
    <property type="component" value="Unassembled WGS sequence"/>
</dbReference>
<dbReference type="RefSeq" id="WP_183588576.1">
    <property type="nucleotide sequence ID" value="NZ_JACHCA010000009.1"/>
</dbReference>
<reference evidence="2 3" key="1">
    <citation type="submission" date="2020-08" db="EMBL/GenBank/DDBJ databases">
        <title>Genomic Encyclopedia of Type Strains, Phase IV (KMG-V): Genome sequencing to study the core and pangenomes of soil and plant-associated prokaryotes.</title>
        <authorList>
            <person name="Whitman W."/>
        </authorList>
    </citation>
    <scope>NUCLEOTIDE SEQUENCE [LARGE SCALE GENOMIC DNA]</scope>
    <source>
        <strain evidence="2 3">MP601</strain>
    </source>
</reference>
<proteinExistence type="predicted"/>
<protein>
    <recommendedName>
        <fullName evidence="1">M23ase beta-sheet core domain-containing protein</fullName>
    </recommendedName>
</protein>
<dbReference type="InterPro" id="IPR016047">
    <property type="entry name" value="M23ase_b-sheet_dom"/>
</dbReference>
<dbReference type="GO" id="GO:0004222">
    <property type="term" value="F:metalloendopeptidase activity"/>
    <property type="evidence" value="ECO:0007669"/>
    <property type="project" value="TreeGrafter"/>
</dbReference>
<dbReference type="InterPro" id="IPR011055">
    <property type="entry name" value="Dup_hybrid_motif"/>
</dbReference>
<dbReference type="AlphaFoldDB" id="A0A841JL88"/>
<dbReference type="PANTHER" id="PTHR21666:SF285">
    <property type="entry name" value="M23 FAMILY METALLOPEPTIDASE"/>
    <property type="match status" value="1"/>
</dbReference>
<evidence type="ECO:0000313" key="2">
    <source>
        <dbReference type="EMBL" id="MBB6129498.1"/>
    </source>
</evidence>
<gene>
    <name evidence="2" type="ORF">HDF22_003624</name>
</gene>
<organism evidence="2 3">
    <name type="scientific">Mucilaginibacter lappiensis</name>
    <dbReference type="NCBI Taxonomy" id="354630"/>
    <lineage>
        <taxon>Bacteria</taxon>
        <taxon>Pseudomonadati</taxon>
        <taxon>Bacteroidota</taxon>
        <taxon>Sphingobacteriia</taxon>
        <taxon>Sphingobacteriales</taxon>
        <taxon>Sphingobacteriaceae</taxon>
        <taxon>Mucilaginibacter</taxon>
    </lineage>
</organism>
<accession>A0A841JL88</accession>
<name>A0A841JL88_9SPHI</name>
<sequence>MPAKIKYTLCIIFWLISTFEKSYAQQYQTTVDIHVPFVSAPTVINGKPGIYYELYITNFAKDSLRLRSLKVLNSTDSSATFNVDEIHLKGRMRRVGVSSKEDNMILPPGSFGVIYLEFNLPFSNTGMHLVHQLGFDLFNGNKKTPVLVKGALIEILPKAPLIIGSPLHGGPWAAIYEPSWSTGHRRVFYTVNGTARLPGRFAIDFIKLDNNGRYAANNEDSIRNRHGYGNDVLAVCDGVIASVKNDFPESETISSYKSPSPENATGNYISIKIGTNQFVFYEHLKPGSIKVKPGQKVKKGEVIASLGFTGQTTGPHLHLHIATENSPLGAEGLPFEFEHFKLLGSYPDLNTFGKKLWIPVKSAQASITQERPGPNSVIAFDN</sequence>
<feature type="domain" description="M23ase beta-sheet core" evidence="1">
    <location>
        <begin position="227"/>
        <end position="327"/>
    </location>
</feature>
<dbReference type="PANTHER" id="PTHR21666">
    <property type="entry name" value="PEPTIDASE-RELATED"/>
    <property type="match status" value="1"/>
</dbReference>